<dbReference type="EC" id="3.4.21.89" evidence="3"/>
<dbReference type="PATRIC" id="fig|937777.3.peg.3173"/>
<dbReference type="HOGENOM" id="CLU_028723_5_1_0"/>
<name>L0A6I3_DEIPD</name>
<dbReference type="CDD" id="cd06530">
    <property type="entry name" value="S26_SPase_I"/>
    <property type="match status" value="1"/>
</dbReference>
<reference evidence="6" key="1">
    <citation type="submission" date="2012-03" db="EMBL/GenBank/DDBJ databases">
        <title>Complete sequence of chromosome of Deinococcus peraridilitoris DSM 19664.</title>
        <authorList>
            <person name="Lucas S."/>
            <person name="Copeland A."/>
            <person name="Lapidus A."/>
            <person name="Glavina del Rio T."/>
            <person name="Dalin E."/>
            <person name="Tice H."/>
            <person name="Bruce D."/>
            <person name="Goodwin L."/>
            <person name="Pitluck S."/>
            <person name="Peters L."/>
            <person name="Mikhailova N."/>
            <person name="Lu M."/>
            <person name="Kyrpides N."/>
            <person name="Mavromatis K."/>
            <person name="Ivanova N."/>
            <person name="Brettin T."/>
            <person name="Detter J.C."/>
            <person name="Han C."/>
            <person name="Larimer F."/>
            <person name="Land M."/>
            <person name="Hauser L."/>
            <person name="Markowitz V."/>
            <person name="Cheng J.-F."/>
            <person name="Hugenholtz P."/>
            <person name="Woyke T."/>
            <person name="Wu D."/>
            <person name="Pukall R."/>
            <person name="Steenblock K."/>
            <person name="Brambilla E."/>
            <person name="Klenk H.-P."/>
            <person name="Eisen J.A."/>
        </authorList>
    </citation>
    <scope>NUCLEOTIDE SEQUENCE [LARGE SCALE GENOMIC DNA]</scope>
    <source>
        <strain evidence="6">DSM 19664 / LMG 22246 / CIP 109416 / KR-200</strain>
    </source>
</reference>
<dbReference type="InterPro" id="IPR000223">
    <property type="entry name" value="Pept_S26A_signal_pept_1"/>
</dbReference>
<keyword evidence="3" id="KW-1133">Transmembrane helix</keyword>
<dbReference type="STRING" id="937777.Deipe_3160"/>
<dbReference type="NCBIfam" id="TIGR02227">
    <property type="entry name" value="sigpep_I_bact"/>
    <property type="match status" value="1"/>
</dbReference>
<dbReference type="Gene3D" id="2.10.109.10">
    <property type="entry name" value="Umud Fragment, subunit A"/>
    <property type="match status" value="1"/>
</dbReference>
<evidence type="ECO:0000256" key="3">
    <source>
        <dbReference type="RuleBase" id="RU362042"/>
    </source>
</evidence>
<dbReference type="PANTHER" id="PTHR43390">
    <property type="entry name" value="SIGNAL PEPTIDASE I"/>
    <property type="match status" value="1"/>
</dbReference>
<dbReference type="AlphaFoldDB" id="L0A6I3"/>
<comment type="similarity">
    <text evidence="1 3">Belongs to the peptidase S26 family.</text>
</comment>
<dbReference type="InterPro" id="IPR036286">
    <property type="entry name" value="LexA/Signal_pep-like_sf"/>
</dbReference>
<proteinExistence type="inferred from homology"/>
<feature type="domain" description="Peptidase S26" evidence="4">
    <location>
        <begin position="13"/>
        <end position="178"/>
    </location>
</feature>
<evidence type="ECO:0000256" key="2">
    <source>
        <dbReference type="PIRSR" id="PIRSR600223-1"/>
    </source>
</evidence>
<comment type="catalytic activity">
    <reaction evidence="3">
        <text>Cleavage of hydrophobic, N-terminal signal or leader sequences from secreted and periplasmic proteins.</text>
        <dbReference type="EC" id="3.4.21.89"/>
    </reaction>
</comment>
<gene>
    <name evidence="5" type="ordered locus">Deipe_3160</name>
</gene>
<dbReference type="GO" id="GO:0004252">
    <property type="term" value="F:serine-type endopeptidase activity"/>
    <property type="evidence" value="ECO:0007669"/>
    <property type="project" value="InterPro"/>
</dbReference>
<sequence>MTRSYLTAFLRDWVLCAALPIWLIATFVVMFARVDGISMNPTYQHGDVLLLYKTPRWLHAWGIGGDWPKRGEVIVFKAPPGHQESYETGVLGLRYRPYLIKRVVGVEGDRLEIREGLLVRNGERLAESYTTGEAGQDAPPVTVPRNSVYVLGDNRRLGDSIDSRYFGPVHLRDVAGVIGPVLFHARAREAADEVSAD</sequence>
<dbReference type="PRINTS" id="PR00727">
    <property type="entry name" value="LEADERPTASE"/>
</dbReference>
<dbReference type="Proteomes" id="UP000010467">
    <property type="component" value="Chromosome"/>
</dbReference>
<dbReference type="InterPro" id="IPR019533">
    <property type="entry name" value="Peptidase_S26"/>
</dbReference>
<dbReference type="SUPFAM" id="SSF51306">
    <property type="entry name" value="LexA/Signal peptidase"/>
    <property type="match status" value="1"/>
</dbReference>
<keyword evidence="3" id="KW-0472">Membrane</keyword>
<accession>L0A6I3</accession>
<dbReference type="GO" id="GO:0009003">
    <property type="term" value="F:signal peptidase activity"/>
    <property type="evidence" value="ECO:0007669"/>
    <property type="project" value="UniProtKB-EC"/>
</dbReference>
<protein>
    <recommendedName>
        <fullName evidence="3">Signal peptidase I</fullName>
        <ecNumber evidence="3">3.4.21.89</ecNumber>
    </recommendedName>
</protein>
<keyword evidence="3" id="KW-0812">Transmembrane</keyword>
<keyword evidence="6" id="KW-1185">Reference proteome</keyword>
<organism evidence="5 6">
    <name type="scientific">Deinococcus peraridilitoris (strain DSM 19664 / LMG 22246 / CIP 109416 / KR-200)</name>
    <dbReference type="NCBI Taxonomy" id="937777"/>
    <lineage>
        <taxon>Bacteria</taxon>
        <taxon>Thermotogati</taxon>
        <taxon>Deinococcota</taxon>
        <taxon>Deinococci</taxon>
        <taxon>Deinococcales</taxon>
        <taxon>Deinococcaceae</taxon>
        <taxon>Deinococcus</taxon>
    </lineage>
</organism>
<feature type="transmembrane region" description="Helical" evidence="3">
    <location>
        <begin position="12"/>
        <end position="32"/>
    </location>
</feature>
<keyword evidence="3" id="KW-0645">Protease</keyword>
<dbReference type="GO" id="GO:0016020">
    <property type="term" value="C:membrane"/>
    <property type="evidence" value="ECO:0007669"/>
    <property type="project" value="UniProtKB-SubCell"/>
</dbReference>
<evidence type="ECO:0000313" key="6">
    <source>
        <dbReference type="Proteomes" id="UP000010467"/>
    </source>
</evidence>
<comment type="subcellular location">
    <subcellularLocation>
        <location evidence="3">Membrane</location>
        <topology evidence="3">Single-pass type II membrane protein</topology>
    </subcellularLocation>
</comment>
<dbReference type="KEGG" id="dpd:Deipe_3160"/>
<keyword evidence="3" id="KW-0378">Hydrolase</keyword>
<dbReference type="eggNOG" id="COG0681">
    <property type="taxonomic scope" value="Bacteria"/>
</dbReference>
<dbReference type="Pfam" id="PF10502">
    <property type="entry name" value="Peptidase_S26"/>
    <property type="match status" value="1"/>
</dbReference>
<dbReference type="PANTHER" id="PTHR43390:SF1">
    <property type="entry name" value="CHLOROPLAST PROCESSING PEPTIDASE"/>
    <property type="match status" value="1"/>
</dbReference>
<dbReference type="GO" id="GO:0006465">
    <property type="term" value="P:signal peptide processing"/>
    <property type="evidence" value="ECO:0007669"/>
    <property type="project" value="InterPro"/>
</dbReference>
<evidence type="ECO:0000259" key="4">
    <source>
        <dbReference type="Pfam" id="PF10502"/>
    </source>
</evidence>
<feature type="active site" evidence="2">
    <location>
        <position position="38"/>
    </location>
</feature>
<evidence type="ECO:0000313" key="5">
    <source>
        <dbReference type="EMBL" id="AFZ68605.1"/>
    </source>
</evidence>
<dbReference type="EMBL" id="CP003382">
    <property type="protein sequence ID" value="AFZ68605.1"/>
    <property type="molecule type" value="Genomic_DNA"/>
</dbReference>
<feature type="active site" evidence="2">
    <location>
        <position position="101"/>
    </location>
</feature>
<dbReference type="RefSeq" id="WP_015236903.1">
    <property type="nucleotide sequence ID" value="NC_019793.1"/>
</dbReference>
<evidence type="ECO:0000256" key="1">
    <source>
        <dbReference type="ARBA" id="ARBA00009370"/>
    </source>
</evidence>